<dbReference type="RefSeq" id="WP_187794228.1">
    <property type="nucleotide sequence ID" value="NZ_JACOQL010000004.1"/>
</dbReference>
<dbReference type="EMBL" id="JACOQL010000004">
    <property type="protein sequence ID" value="MBC9247723.1"/>
    <property type="molecule type" value="Genomic_DNA"/>
</dbReference>
<proteinExistence type="predicted"/>
<dbReference type="Gene3D" id="1.10.490.10">
    <property type="entry name" value="Globins"/>
    <property type="match status" value="1"/>
</dbReference>
<dbReference type="InterPro" id="IPR012292">
    <property type="entry name" value="Globin/Proto"/>
</dbReference>
<reference evidence="1" key="1">
    <citation type="submission" date="2020-08" db="EMBL/GenBank/DDBJ databases">
        <title>Paracoccus amoyensis sp. nov., isolated from the surface seawater at coast of Xiamen, Fujian.</title>
        <authorList>
            <person name="Lyu L."/>
        </authorList>
    </citation>
    <scope>NUCLEOTIDE SEQUENCE</scope>
    <source>
        <strain evidence="1">11-3</strain>
    </source>
</reference>
<organism evidence="1 2">
    <name type="scientific">Paracoccus amoyensis</name>
    <dbReference type="NCBI Taxonomy" id="2760093"/>
    <lineage>
        <taxon>Bacteria</taxon>
        <taxon>Pseudomonadati</taxon>
        <taxon>Pseudomonadota</taxon>
        <taxon>Alphaproteobacteria</taxon>
        <taxon>Rhodobacterales</taxon>
        <taxon>Paracoccaceae</taxon>
        <taxon>Paracoccus</taxon>
    </lineage>
</organism>
<evidence type="ECO:0000313" key="2">
    <source>
        <dbReference type="Proteomes" id="UP000608594"/>
    </source>
</evidence>
<dbReference type="InterPro" id="IPR009050">
    <property type="entry name" value="Globin-like_sf"/>
</dbReference>
<dbReference type="GO" id="GO:0020037">
    <property type="term" value="F:heme binding"/>
    <property type="evidence" value="ECO:0007669"/>
    <property type="project" value="InterPro"/>
</dbReference>
<dbReference type="SUPFAM" id="SSF46458">
    <property type="entry name" value="Globin-like"/>
    <property type="match status" value="1"/>
</dbReference>
<name>A0A926G8A6_9RHOB</name>
<protein>
    <submittedName>
        <fullName evidence="1">Group III truncated hemoglobin</fullName>
    </submittedName>
</protein>
<accession>A0A926G8A6</accession>
<dbReference type="Proteomes" id="UP000608594">
    <property type="component" value="Unassembled WGS sequence"/>
</dbReference>
<sequence length="133" mass="15083">MLPPRFEISDKQIEQVVARFYAQVRRHPVLGPIFNGHVDDWPAHEAKIAGFWKKSIIHRPGYDGNPMRVHRDAGDVTPAHFPIWLGLFDQTLRDTLPPAAAEGWSQLAHRIGRGLSLGLQEYHRPTNAPPSLR</sequence>
<dbReference type="AlphaFoldDB" id="A0A926G8A6"/>
<evidence type="ECO:0000313" key="1">
    <source>
        <dbReference type="EMBL" id="MBC9247723.1"/>
    </source>
</evidence>
<gene>
    <name evidence="1" type="ORF">H4P12_13650</name>
</gene>
<keyword evidence="2" id="KW-1185">Reference proteome</keyword>
<comment type="caution">
    <text evidence="1">The sequence shown here is derived from an EMBL/GenBank/DDBJ whole genome shotgun (WGS) entry which is preliminary data.</text>
</comment>
<dbReference type="CDD" id="cd08916">
    <property type="entry name" value="TrHb3_P"/>
    <property type="match status" value="1"/>
</dbReference>
<dbReference type="GO" id="GO:0019825">
    <property type="term" value="F:oxygen binding"/>
    <property type="evidence" value="ECO:0007669"/>
    <property type="project" value="InterPro"/>
</dbReference>